<evidence type="ECO:0000313" key="4">
    <source>
        <dbReference type="Proteomes" id="UP000028045"/>
    </source>
</evidence>
<dbReference type="HOGENOM" id="CLU_177181_0_1_1"/>
<evidence type="ECO:0000256" key="1">
    <source>
        <dbReference type="SAM" id="MobiDB-lite"/>
    </source>
</evidence>
<dbReference type="InterPro" id="IPR021331">
    <property type="entry name" value="Hva1_TUDOR"/>
</dbReference>
<dbReference type="OrthoDB" id="2138648at2759"/>
<protein>
    <recommendedName>
        <fullName evidence="2">Hypervirulence associated protein TUDOR domain-containing protein</fullName>
    </recommendedName>
</protein>
<dbReference type="Gene3D" id="2.30.30.1060">
    <property type="match status" value="1"/>
</dbReference>
<name>A0A084AM71_STACB</name>
<feature type="compositionally biased region" description="Basic and acidic residues" evidence="1">
    <location>
        <begin position="1"/>
        <end position="10"/>
    </location>
</feature>
<reference evidence="3 4" key="1">
    <citation type="journal article" date="2014" name="BMC Genomics">
        <title>Comparative genome sequencing reveals chemotype-specific gene clusters in the toxigenic black mold Stachybotrys.</title>
        <authorList>
            <person name="Semeiks J."/>
            <person name="Borek D."/>
            <person name="Otwinowski Z."/>
            <person name="Grishin N.V."/>
        </authorList>
    </citation>
    <scope>NUCLEOTIDE SEQUENCE [LARGE SCALE GENOMIC DNA]</scope>
    <source>
        <strain evidence="4">CBS 109288 / IBT 7711</strain>
    </source>
</reference>
<organism evidence="3 4">
    <name type="scientific">Stachybotrys chartarum (strain CBS 109288 / IBT 7711)</name>
    <name type="common">Toxic black mold</name>
    <name type="synonym">Stilbospora chartarum</name>
    <dbReference type="NCBI Taxonomy" id="1280523"/>
    <lineage>
        <taxon>Eukaryota</taxon>
        <taxon>Fungi</taxon>
        <taxon>Dikarya</taxon>
        <taxon>Ascomycota</taxon>
        <taxon>Pezizomycotina</taxon>
        <taxon>Sordariomycetes</taxon>
        <taxon>Hypocreomycetidae</taxon>
        <taxon>Hypocreales</taxon>
        <taxon>Stachybotryaceae</taxon>
        <taxon>Stachybotrys</taxon>
    </lineage>
</organism>
<sequence>MHEQPQDKNAKPISEGDMVTVKSRNGDVEGEVQKIVLTVAEADREGVKNPPKIILKDQQGRLVQHNPETLEHADRQQEYQSSNEVGA</sequence>
<feature type="domain" description="Hypervirulence associated protein TUDOR" evidence="2">
    <location>
        <begin position="16"/>
        <end position="70"/>
    </location>
</feature>
<dbReference type="Pfam" id="PF11160">
    <property type="entry name" value="Hva1_TUDOR"/>
    <property type="match status" value="1"/>
</dbReference>
<dbReference type="Proteomes" id="UP000028045">
    <property type="component" value="Unassembled WGS sequence"/>
</dbReference>
<dbReference type="EMBL" id="KL648659">
    <property type="protein sequence ID" value="KEY66400.1"/>
    <property type="molecule type" value="Genomic_DNA"/>
</dbReference>
<dbReference type="AlphaFoldDB" id="A0A084AM71"/>
<gene>
    <name evidence="3" type="ORF">S7711_05834</name>
</gene>
<feature type="region of interest" description="Disordered" evidence="1">
    <location>
        <begin position="1"/>
        <end position="27"/>
    </location>
</feature>
<keyword evidence="4" id="KW-1185">Reference proteome</keyword>
<evidence type="ECO:0000313" key="3">
    <source>
        <dbReference type="EMBL" id="KEY66400.1"/>
    </source>
</evidence>
<feature type="compositionally biased region" description="Basic and acidic residues" evidence="1">
    <location>
        <begin position="68"/>
        <end position="77"/>
    </location>
</feature>
<evidence type="ECO:0000259" key="2">
    <source>
        <dbReference type="Pfam" id="PF11160"/>
    </source>
</evidence>
<feature type="compositionally biased region" description="Polar residues" evidence="1">
    <location>
        <begin position="78"/>
        <end position="87"/>
    </location>
</feature>
<proteinExistence type="predicted"/>
<accession>A0A084AM71</accession>
<feature type="region of interest" description="Disordered" evidence="1">
    <location>
        <begin position="43"/>
        <end position="87"/>
    </location>
</feature>